<dbReference type="EMBL" id="KB743076">
    <property type="protein sequence ID" value="EOB01531.1"/>
    <property type="molecule type" value="Genomic_DNA"/>
</dbReference>
<reference evidence="2" key="1">
    <citation type="journal article" date="2013" name="Nat. Genet.">
        <title>The duck genome and transcriptome provide insight into an avian influenza virus reservoir species.</title>
        <authorList>
            <person name="Huang Y."/>
            <person name="Li Y."/>
            <person name="Burt D.W."/>
            <person name="Chen H."/>
            <person name="Zhang Y."/>
            <person name="Qian W."/>
            <person name="Kim H."/>
            <person name="Gan S."/>
            <person name="Zhao Y."/>
            <person name="Li J."/>
            <person name="Yi K."/>
            <person name="Feng H."/>
            <person name="Zhu P."/>
            <person name="Li B."/>
            <person name="Liu Q."/>
            <person name="Fairley S."/>
            <person name="Magor K.E."/>
            <person name="Du Z."/>
            <person name="Hu X."/>
            <person name="Goodman L."/>
            <person name="Tafer H."/>
            <person name="Vignal A."/>
            <person name="Lee T."/>
            <person name="Kim K.W."/>
            <person name="Sheng Z."/>
            <person name="An Y."/>
            <person name="Searle S."/>
            <person name="Herrero J."/>
            <person name="Groenen M.A."/>
            <person name="Crooijmans R.P."/>
            <person name="Faraut T."/>
            <person name="Cai Q."/>
            <person name="Webster R.G."/>
            <person name="Aldridge J.R."/>
            <person name="Warren W.C."/>
            <person name="Bartschat S."/>
            <person name="Kehr S."/>
            <person name="Marz M."/>
            <person name="Stadler P.F."/>
            <person name="Smith J."/>
            <person name="Kraus R.H."/>
            <person name="Zhao Y."/>
            <person name="Ren L."/>
            <person name="Fei J."/>
            <person name="Morisson M."/>
            <person name="Kaiser P."/>
            <person name="Griffin D.K."/>
            <person name="Rao M."/>
            <person name="Pitel F."/>
            <person name="Wang J."/>
            <person name="Li N."/>
        </authorList>
    </citation>
    <scope>NUCLEOTIDE SEQUENCE [LARGE SCALE GENOMIC DNA]</scope>
</reference>
<organism evidence="1 2">
    <name type="scientific">Anas platyrhynchos</name>
    <name type="common">Mallard</name>
    <name type="synonym">Anas boschas</name>
    <dbReference type="NCBI Taxonomy" id="8839"/>
    <lineage>
        <taxon>Eukaryota</taxon>
        <taxon>Metazoa</taxon>
        <taxon>Chordata</taxon>
        <taxon>Craniata</taxon>
        <taxon>Vertebrata</taxon>
        <taxon>Euteleostomi</taxon>
        <taxon>Archelosauria</taxon>
        <taxon>Archosauria</taxon>
        <taxon>Dinosauria</taxon>
        <taxon>Saurischia</taxon>
        <taxon>Theropoda</taxon>
        <taxon>Coelurosauria</taxon>
        <taxon>Aves</taxon>
        <taxon>Neognathae</taxon>
        <taxon>Galloanserae</taxon>
        <taxon>Anseriformes</taxon>
        <taxon>Anatidae</taxon>
        <taxon>Anatinae</taxon>
        <taxon>Anas</taxon>
    </lineage>
</organism>
<evidence type="ECO:0000313" key="2">
    <source>
        <dbReference type="Proteomes" id="UP000296049"/>
    </source>
</evidence>
<gene>
    <name evidence="1" type="ORF">Anapl_08290</name>
</gene>
<evidence type="ECO:0000313" key="1">
    <source>
        <dbReference type="EMBL" id="EOB01531.1"/>
    </source>
</evidence>
<protein>
    <submittedName>
        <fullName evidence="1">Uncharacterized protein</fullName>
    </submittedName>
</protein>
<name>R0JVG7_ANAPL</name>
<dbReference type="AlphaFoldDB" id="R0JVG7"/>
<sequence>MRTHIQPSCPLHQVGLIRRCLKTDAWLPHSPFAVYQQTFHEQAPRYRSLKAFRKHNFINQVENFLFHDNKQKVHRSQSSKAGSLQFEGFPLFNGTGEERKIRGGSCERSSAKSSGRAGRAYLIGVLERCYRHLVQTKHGTAVLNKSRSSGFTKESTLLPFLSGIRVLPGTGNPTHSASQEGDAALRKRAVTGSQLALQAAPDIWASKSIADNTEESFMTHLKPLNTAKPTTGFLLSEDEDSAKNESFKNLFLLEVITRKNRAKYHVSLKSGEEGQEKERNRKVLTICSLKQRPEFQVGSRKCRPLKALKEMDEDEGKPRVKEKCKMSMRLWDDLFVGKIRILNFQTPQGLKAGFKQARVLNRFLGESKAQKQSDGLLAHCPSLTTVQENVVHSPVPGLPDNSCHFNLTAQHICREKCQQEENIHFDTTTIEINLQGLISAYGHNRHLNDFYEETWTYTEPEQHLLQSLYKGVAVAGNQISGQAGEVLIYRFNERDYENRTWFFSCSSNREMAYQEAALPLRAHRGRYAGSSRRSLRSLELPPPPLNDPENHLPHIKLSTIFPYPQFFCSHLHAHSKGSSGDSRGGDTSGFGELLWFMSPCKPDPIRVQIRTLLDDVVVPVWLLHMEERRRKLEGRGSILHLLSLPNEEEGQGLVAFLYNYKNRHCASPRTSVDAWSARRVLTQASIEQLVRSTGPSLLLSALCQLNGLENKVPPRHL</sequence>
<accession>R0JVG7</accession>
<proteinExistence type="predicted"/>
<keyword evidence="2" id="KW-1185">Reference proteome</keyword>
<dbReference type="Proteomes" id="UP000296049">
    <property type="component" value="Unassembled WGS sequence"/>
</dbReference>